<dbReference type="PROSITE" id="PS50994">
    <property type="entry name" value="INTEGRASE"/>
    <property type="match status" value="1"/>
</dbReference>
<protein>
    <recommendedName>
        <fullName evidence="1">Integrase catalytic domain-containing protein</fullName>
    </recommendedName>
</protein>
<dbReference type="AlphaFoldDB" id="A0A2I0W6S6"/>
<accession>A0A2I0W6S6</accession>
<dbReference type="Proteomes" id="UP000233837">
    <property type="component" value="Unassembled WGS sequence"/>
</dbReference>
<dbReference type="InterPro" id="IPR001584">
    <property type="entry name" value="Integrase_cat-core"/>
</dbReference>
<gene>
    <name evidence="2" type="ORF">MA16_Dca004203</name>
</gene>
<dbReference type="GO" id="GO:0003676">
    <property type="term" value="F:nucleic acid binding"/>
    <property type="evidence" value="ECO:0007669"/>
    <property type="project" value="InterPro"/>
</dbReference>
<dbReference type="SUPFAM" id="SSF53098">
    <property type="entry name" value="Ribonuclease H-like"/>
    <property type="match status" value="1"/>
</dbReference>
<keyword evidence="3" id="KW-1185">Reference proteome</keyword>
<reference evidence="2 3" key="1">
    <citation type="journal article" date="2016" name="Sci. Rep.">
        <title>The Dendrobium catenatum Lindl. genome sequence provides insights into polysaccharide synthase, floral development and adaptive evolution.</title>
        <authorList>
            <person name="Zhang G.Q."/>
            <person name="Xu Q."/>
            <person name="Bian C."/>
            <person name="Tsai W.C."/>
            <person name="Yeh C.M."/>
            <person name="Liu K.W."/>
            <person name="Yoshida K."/>
            <person name="Zhang L.S."/>
            <person name="Chang S.B."/>
            <person name="Chen F."/>
            <person name="Shi Y."/>
            <person name="Su Y.Y."/>
            <person name="Zhang Y.Q."/>
            <person name="Chen L.J."/>
            <person name="Yin Y."/>
            <person name="Lin M."/>
            <person name="Huang H."/>
            <person name="Deng H."/>
            <person name="Wang Z.W."/>
            <person name="Zhu S.L."/>
            <person name="Zhao X."/>
            <person name="Deng C."/>
            <person name="Niu S.C."/>
            <person name="Huang J."/>
            <person name="Wang M."/>
            <person name="Liu G.H."/>
            <person name="Yang H.J."/>
            <person name="Xiao X.J."/>
            <person name="Hsiao Y.Y."/>
            <person name="Wu W.L."/>
            <person name="Chen Y.Y."/>
            <person name="Mitsuda N."/>
            <person name="Ohme-Takagi M."/>
            <person name="Luo Y.B."/>
            <person name="Van de Peer Y."/>
            <person name="Liu Z.J."/>
        </authorList>
    </citation>
    <scope>NUCLEOTIDE SEQUENCE [LARGE SCALE GENOMIC DNA]</scope>
    <source>
        <tissue evidence="2">The whole plant</tissue>
    </source>
</reference>
<dbReference type="EMBL" id="KZ502877">
    <property type="protein sequence ID" value="PKU71362.1"/>
    <property type="molecule type" value="Genomic_DNA"/>
</dbReference>
<reference evidence="2 3" key="2">
    <citation type="journal article" date="2017" name="Nature">
        <title>The Apostasia genome and the evolution of orchids.</title>
        <authorList>
            <person name="Zhang G.Q."/>
            <person name="Liu K.W."/>
            <person name="Li Z."/>
            <person name="Lohaus R."/>
            <person name="Hsiao Y.Y."/>
            <person name="Niu S.C."/>
            <person name="Wang J.Y."/>
            <person name="Lin Y.C."/>
            <person name="Xu Q."/>
            <person name="Chen L.J."/>
            <person name="Yoshida K."/>
            <person name="Fujiwara S."/>
            <person name="Wang Z.W."/>
            <person name="Zhang Y.Q."/>
            <person name="Mitsuda N."/>
            <person name="Wang M."/>
            <person name="Liu G.H."/>
            <person name="Pecoraro L."/>
            <person name="Huang H.X."/>
            <person name="Xiao X.J."/>
            <person name="Lin M."/>
            <person name="Wu X.Y."/>
            <person name="Wu W.L."/>
            <person name="Chen Y.Y."/>
            <person name="Chang S.B."/>
            <person name="Sakamoto S."/>
            <person name="Ohme-Takagi M."/>
            <person name="Yagi M."/>
            <person name="Zeng S.J."/>
            <person name="Shen C.Y."/>
            <person name="Yeh C.M."/>
            <person name="Luo Y.B."/>
            <person name="Tsai W.C."/>
            <person name="Van de Peer Y."/>
            <person name="Liu Z.J."/>
        </authorList>
    </citation>
    <scope>NUCLEOTIDE SEQUENCE [LARGE SCALE GENOMIC DNA]</scope>
    <source>
        <tissue evidence="2">The whole plant</tissue>
    </source>
</reference>
<dbReference type="InterPro" id="IPR012337">
    <property type="entry name" value="RNaseH-like_sf"/>
</dbReference>
<evidence type="ECO:0000259" key="1">
    <source>
        <dbReference type="PROSITE" id="PS50994"/>
    </source>
</evidence>
<dbReference type="InterPro" id="IPR036397">
    <property type="entry name" value="RNaseH_sf"/>
</dbReference>
<name>A0A2I0W6S6_9ASPA</name>
<proteinExistence type="predicted"/>
<dbReference type="Gene3D" id="3.30.420.10">
    <property type="entry name" value="Ribonuclease H-like superfamily/Ribonuclease H"/>
    <property type="match status" value="1"/>
</dbReference>
<dbReference type="Pfam" id="PF24626">
    <property type="entry name" value="SH3_Tf2-1"/>
    <property type="match status" value="1"/>
</dbReference>
<dbReference type="GO" id="GO:0015074">
    <property type="term" value="P:DNA integration"/>
    <property type="evidence" value="ECO:0007669"/>
    <property type="project" value="InterPro"/>
</dbReference>
<feature type="domain" description="Integrase catalytic" evidence="1">
    <location>
        <begin position="1"/>
        <end position="134"/>
    </location>
</feature>
<evidence type="ECO:0000313" key="3">
    <source>
        <dbReference type="Proteomes" id="UP000233837"/>
    </source>
</evidence>
<dbReference type="PANTHER" id="PTHR35046">
    <property type="entry name" value="ZINC KNUCKLE (CCHC-TYPE) FAMILY PROTEIN"/>
    <property type="match status" value="1"/>
</dbReference>
<dbReference type="InterPro" id="IPR056924">
    <property type="entry name" value="SH3_Tf2-1"/>
</dbReference>
<organism evidence="2 3">
    <name type="scientific">Dendrobium catenatum</name>
    <dbReference type="NCBI Taxonomy" id="906689"/>
    <lineage>
        <taxon>Eukaryota</taxon>
        <taxon>Viridiplantae</taxon>
        <taxon>Streptophyta</taxon>
        <taxon>Embryophyta</taxon>
        <taxon>Tracheophyta</taxon>
        <taxon>Spermatophyta</taxon>
        <taxon>Magnoliopsida</taxon>
        <taxon>Liliopsida</taxon>
        <taxon>Asparagales</taxon>
        <taxon>Orchidaceae</taxon>
        <taxon>Epidendroideae</taxon>
        <taxon>Malaxideae</taxon>
        <taxon>Dendrobiinae</taxon>
        <taxon>Dendrobium</taxon>
    </lineage>
</organism>
<sequence>MVVVDRFSKMAHFIACKKTADALGVARLFFREVIRLHGLPRSITSDRDVKFVSHFWRELWKQLQTEIKLSSAYHPQTDGQTEVVNRTLGNMLRCLVQDHPKKWDDILSQAEFAYNSMPNRSTGMCSFNIVYTKPPNHVVDIAVIPKCHNSAAAKLTGDFKAMLDNVRNTLQASNDSYKQKADEHRRAKSFQTGELVMARFRKERCPTGTYSKLNPRKLGPFAIKHKISDNAYVLDLPPEILTSATFNVADLSPYYPADNAVIEINSSDTNSSEVEGD</sequence>
<evidence type="ECO:0000313" key="2">
    <source>
        <dbReference type="EMBL" id="PKU71362.1"/>
    </source>
</evidence>
<dbReference type="PANTHER" id="PTHR35046:SF26">
    <property type="entry name" value="RNA-DIRECTED DNA POLYMERASE"/>
    <property type="match status" value="1"/>
</dbReference>